<keyword evidence="2" id="KW-1003">Cell membrane</keyword>
<evidence type="ECO:0000256" key="5">
    <source>
        <dbReference type="ARBA" id="ARBA00023136"/>
    </source>
</evidence>
<comment type="caution">
    <text evidence="7">The sequence shown here is derived from an EMBL/GenBank/DDBJ whole genome shotgun (WGS) entry which is preliminary data.</text>
</comment>
<feature type="transmembrane region" description="Helical" evidence="6">
    <location>
        <begin position="20"/>
        <end position="41"/>
    </location>
</feature>
<evidence type="ECO:0000256" key="1">
    <source>
        <dbReference type="ARBA" id="ARBA00004651"/>
    </source>
</evidence>
<feature type="transmembrane region" description="Helical" evidence="6">
    <location>
        <begin position="215"/>
        <end position="233"/>
    </location>
</feature>
<sequence length="470" mass="48619">MGPTLAMAGNGQGVIDAVGKAVPLVFVLGCVGVALVAYGFVRLTRYYNHSGSAYALVGATVGPRAGFFAGFALLGTYLFFSVCTLAALGAFTNALLAAAQPHSAQPFQLSWGVTVVVGLVLSGVLNTRDTKIVARVLLAIEGIGVVFMVVLAFVILGTGGAPSTGIDFSAFTVSGTSLQAVMGAVVAAFLSWAGFEACAVLGEETDDPRRNIPRALGGAVLLTSALFVGVMFVQTIGFGTDGNGLEAFKNSGNTLGTLGGRYVGLWFALVILFTSVMSAFASHLSAAATASRMIYALARDGFGPKRLAELDPRHDSPRNALWAVLAVTAVVDIVSWATGRPRIGTGSAALDSYFYFAVSGAVCLMFAYLLVQVGVIRFIATGRVTIPRYETVVPLLGIGVIVAVFYYNVKGQNSLLASPFVAFAWCAAGLVIVFAAPGLARRIGTMLTAELGIGSRNDAVTPASTAHQEA</sequence>
<keyword evidence="5 6" id="KW-0472">Membrane</keyword>
<dbReference type="PANTHER" id="PTHR42770:SF16">
    <property type="entry name" value="AMINO ACID PERMEASE"/>
    <property type="match status" value="1"/>
</dbReference>
<dbReference type="Pfam" id="PF13520">
    <property type="entry name" value="AA_permease_2"/>
    <property type="match status" value="1"/>
</dbReference>
<organism evidence="7 8">
    <name type="scientific">Planosporangium thailandense</name>
    <dbReference type="NCBI Taxonomy" id="765197"/>
    <lineage>
        <taxon>Bacteria</taxon>
        <taxon>Bacillati</taxon>
        <taxon>Actinomycetota</taxon>
        <taxon>Actinomycetes</taxon>
        <taxon>Micromonosporales</taxon>
        <taxon>Micromonosporaceae</taxon>
        <taxon>Planosporangium</taxon>
    </lineage>
</organism>
<feature type="transmembrane region" description="Helical" evidence="6">
    <location>
        <begin position="319"/>
        <end position="338"/>
    </location>
</feature>
<feature type="transmembrane region" description="Helical" evidence="6">
    <location>
        <begin position="353"/>
        <end position="380"/>
    </location>
</feature>
<feature type="transmembrane region" description="Helical" evidence="6">
    <location>
        <begin position="132"/>
        <end position="156"/>
    </location>
</feature>
<reference evidence="7 8" key="1">
    <citation type="submission" date="2020-03" db="EMBL/GenBank/DDBJ databases">
        <title>WGS of the type strain of Planosporangium spp.</title>
        <authorList>
            <person name="Thawai C."/>
        </authorList>
    </citation>
    <scope>NUCLEOTIDE SEQUENCE [LARGE SCALE GENOMIC DNA]</scope>
    <source>
        <strain evidence="7 8">TBRC 5610</strain>
    </source>
</reference>
<protein>
    <submittedName>
        <fullName evidence="7">APC family permease</fullName>
    </submittedName>
</protein>
<evidence type="ECO:0000256" key="4">
    <source>
        <dbReference type="ARBA" id="ARBA00022989"/>
    </source>
</evidence>
<keyword evidence="8" id="KW-1185">Reference proteome</keyword>
<comment type="subcellular location">
    <subcellularLocation>
        <location evidence="1">Cell membrane</location>
        <topology evidence="1">Multi-pass membrane protein</topology>
    </subcellularLocation>
</comment>
<evidence type="ECO:0000313" key="7">
    <source>
        <dbReference type="EMBL" id="NJC73657.1"/>
    </source>
</evidence>
<feature type="transmembrane region" description="Helical" evidence="6">
    <location>
        <begin position="109"/>
        <end position="126"/>
    </location>
</feature>
<feature type="transmembrane region" description="Helical" evidence="6">
    <location>
        <begin position="254"/>
        <end position="274"/>
    </location>
</feature>
<dbReference type="Gene3D" id="1.20.1740.10">
    <property type="entry name" value="Amino acid/polyamine transporter I"/>
    <property type="match status" value="1"/>
</dbReference>
<feature type="transmembrane region" description="Helical" evidence="6">
    <location>
        <begin position="168"/>
        <end position="195"/>
    </location>
</feature>
<evidence type="ECO:0000256" key="6">
    <source>
        <dbReference type="SAM" id="Phobius"/>
    </source>
</evidence>
<proteinExistence type="predicted"/>
<evidence type="ECO:0000256" key="3">
    <source>
        <dbReference type="ARBA" id="ARBA00022692"/>
    </source>
</evidence>
<name>A0ABX0Y699_9ACTN</name>
<keyword evidence="3 6" id="KW-0812">Transmembrane</keyword>
<accession>A0ABX0Y699</accession>
<dbReference type="InterPro" id="IPR002293">
    <property type="entry name" value="AA/rel_permease1"/>
</dbReference>
<dbReference type="EMBL" id="JAATVY010000034">
    <property type="protein sequence ID" value="NJC73657.1"/>
    <property type="molecule type" value="Genomic_DNA"/>
</dbReference>
<feature type="transmembrane region" description="Helical" evidence="6">
    <location>
        <begin position="77"/>
        <end position="97"/>
    </location>
</feature>
<keyword evidence="4 6" id="KW-1133">Transmembrane helix</keyword>
<gene>
    <name evidence="7" type="ORF">HC031_28615</name>
</gene>
<dbReference type="PANTHER" id="PTHR42770">
    <property type="entry name" value="AMINO ACID TRANSPORTER-RELATED"/>
    <property type="match status" value="1"/>
</dbReference>
<dbReference type="PIRSF" id="PIRSF006060">
    <property type="entry name" value="AA_transporter"/>
    <property type="match status" value="1"/>
</dbReference>
<feature type="transmembrane region" description="Helical" evidence="6">
    <location>
        <begin position="392"/>
        <end position="409"/>
    </location>
</feature>
<dbReference type="Proteomes" id="UP000722989">
    <property type="component" value="Unassembled WGS sequence"/>
</dbReference>
<dbReference type="InterPro" id="IPR050367">
    <property type="entry name" value="APC_superfamily"/>
</dbReference>
<feature type="transmembrane region" description="Helical" evidence="6">
    <location>
        <begin position="53"/>
        <end position="71"/>
    </location>
</feature>
<evidence type="ECO:0000313" key="8">
    <source>
        <dbReference type="Proteomes" id="UP000722989"/>
    </source>
</evidence>
<feature type="transmembrane region" description="Helical" evidence="6">
    <location>
        <begin position="415"/>
        <end position="436"/>
    </location>
</feature>
<evidence type="ECO:0000256" key="2">
    <source>
        <dbReference type="ARBA" id="ARBA00022475"/>
    </source>
</evidence>